<feature type="region of interest" description="Disordered" evidence="1">
    <location>
        <begin position="86"/>
        <end position="190"/>
    </location>
</feature>
<accession>A0ABR2JHS2</accession>
<feature type="compositionally biased region" description="Low complexity" evidence="1">
    <location>
        <begin position="117"/>
        <end position="133"/>
    </location>
</feature>
<comment type="caution">
    <text evidence="2">The sequence shown here is derived from an EMBL/GenBank/DDBJ whole genome shotgun (WGS) entry which is preliminary data.</text>
</comment>
<feature type="compositionally biased region" description="Basic residues" evidence="1">
    <location>
        <begin position="165"/>
        <end position="175"/>
    </location>
</feature>
<keyword evidence="3" id="KW-1185">Reference proteome</keyword>
<evidence type="ECO:0000313" key="2">
    <source>
        <dbReference type="EMBL" id="KAK8876820.1"/>
    </source>
</evidence>
<feature type="compositionally biased region" description="Low complexity" evidence="1">
    <location>
        <begin position="272"/>
        <end position="283"/>
    </location>
</feature>
<evidence type="ECO:0000256" key="1">
    <source>
        <dbReference type="SAM" id="MobiDB-lite"/>
    </source>
</evidence>
<organism evidence="2 3">
    <name type="scientific">Apiospora arundinis</name>
    <dbReference type="NCBI Taxonomy" id="335852"/>
    <lineage>
        <taxon>Eukaryota</taxon>
        <taxon>Fungi</taxon>
        <taxon>Dikarya</taxon>
        <taxon>Ascomycota</taxon>
        <taxon>Pezizomycotina</taxon>
        <taxon>Sordariomycetes</taxon>
        <taxon>Xylariomycetidae</taxon>
        <taxon>Amphisphaeriales</taxon>
        <taxon>Apiosporaceae</taxon>
        <taxon>Apiospora</taxon>
    </lineage>
</organism>
<reference evidence="2 3" key="1">
    <citation type="journal article" date="2024" name="IMA Fungus">
        <title>Apiospora arundinis, a panoply of carbohydrate-active enzymes and secondary metabolites.</title>
        <authorList>
            <person name="Sorensen T."/>
            <person name="Petersen C."/>
            <person name="Muurmann A.T."/>
            <person name="Christiansen J.V."/>
            <person name="Brundto M.L."/>
            <person name="Overgaard C.K."/>
            <person name="Boysen A.T."/>
            <person name="Wollenberg R.D."/>
            <person name="Larsen T.O."/>
            <person name="Sorensen J.L."/>
            <person name="Nielsen K.L."/>
            <person name="Sondergaard T.E."/>
        </authorList>
    </citation>
    <scope>NUCLEOTIDE SEQUENCE [LARGE SCALE GENOMIC DNA]</scope>
    <source>
        <strain evidence="2 3">AAU 773</strain>
    </source>
</reference>
<feature type="compositionally biased region" description="Pro residues" evidence="1">
    <location>
        <begin position="90"/>
        <end position="99"/>
    </location>
</feature>
<feature type="compositionally biased region" description="Polar residues" evidence="1">
    <location>
        <begin position="147"/>
        <end position="158"/>
    </location>
</feature>
<gene>
    <name evidence="2" type="ORF">PGQ11_001766</name>
</gene>
<evidence type="ECO:0000313" key="3">
    <source>
        <dbReference type="Proteomes" id="UP001390339"/>
    </source>
</evidence>
<protein>
    <submittedName>
        <fullName evidence="2">Uncharacterized protein</fullName>
    </submittedName>
</protein>
<feature type="compositionally biased region" description="Basic residues" evidence="1">
    <location>
        <begin position="308"/>
        <end position="319"/>
    </location>
</feature>
<feature type="region of interest" description="Disordered" evidence="1">
    <location>
        <begin position="246"/>
        <end position="372"/>
    </location>
</feature>
<sequence>MFINTTVNNNPPKTALMAFPNGVAAAKGLNPCSQPFHPAAATFSALSLNNDVRGAATTQNLGNSTATPFKLPAAITNSAAPAAHVNPFSVKPPPPPPTNPFLLKPPSTDGNPLFHPSSVAVSSHNEESSSGSSKPYTQSHRPRPQGGQHNPNRSTALYPQSYRPRPPRRQQKRQNKNQGGNKVSYPDYYSPARDKVNLCKGLRRNALSPEKLNSVLDCLEDVDRLQDQLIHARRELSNMALFGLKNGRNRGGSVSPKRLTRKQRSGQATPILAPLSGSAGSSSDNHPGSGSGSGVMEGISRRAWLGQKRARGSRGRGRGRQQQQQAGKAVFSDKENSPEIKIESDLSEEIERAPPRTLPMVNKAVAERTSFK</sequence>
<proteinExistence type="predicted"/>
<feature type="compositionally biased region" description="Basic and acidic residues" evidence="1">
    <location>
        <begin position="331"/>
        <end position="354"/>
    </location>
</feature>
<dbReference type="Proteomes" id="UP001390339">
    <property type="component" value="Unassembled WGS sequence"/>
</dbReference>
<feature type="compositionally biased region" description="Low complexity" evidence="1">
    <location>
        <begin position="320"/>
        <end position="329"/>
    </location>
</feature>
<dbReference type="EMBL" id="JAPCWZ010000002">
    <property type="protein sequence ID" value="KAK8876820.1"/>
    <property type="molecule type" value="Genomic_DNA"/>
</dbReference>
<name>A0ABR2JHS2_9PEZI</name>